<reference evidence="2" key="1">
    <citation type="submission" date="2011-10" db="EMBL/GenBank/DDBJ databases">
        <authorList>
            <person name="Genoscope - CEA"/>
        </authorList>
    </citation>
    <scope>NUCLEOTIDE SEQUENCE</scope>
</reference>
<evidence type="ECO:0000313" key="3">
    <source>
        <dbReference type="Proteomes" id="UP000005222"/>
    </source>
</evidence>
<dbReference type="HOGENOM" id="CLU_1152150_0_0_1"/>
<keyword evidence="3" id="KW-1185">Reference proteome</keyword>
<evidence type="ECO:0000313" key="2">
    <source>
        <dbReference type="EMBL" id="CCE85143.1"/>
    </source>
</evidence>
<sequence length="241" mass="28032">MSAYAELIEQFIDGSEEDKYRKKRNAENIERLQKTLKIRPDPYLKGSIADSRYNCAIISRPNECVKQFIRNIQKQLSDIVSNPECLWLSPSSFLHITIQEICFSRPESEVNEIVNRLLEFEDDLIAFSNHGPYLCCPQINLDENALALSFVSRDTSYLKFKKSVYDKLAEIGVPIQQRYYSPSAHITIVRFLKDLSSEDMKRLVHKVIELNETMEDISWKVSNSELVYGLTWYGEPQKHAR</sequence>
<dbReference type="Proteomes" id="UP000005222">
    <property type="component" value="Chromosome L"/>
</dbReference>
<dbReference type="InParanoid" id="G8Y682"/>
<dbReference type="Proteomes" id="UP000005222">
    <property type="component" value="Chromosome K"/>
</dbReference>
<dbReference type="EMBL" id="FO082048">
    <property type="protein sequence ID" value="CCE85143.1"/>
    <property type="molecule type" value="Genomic_DNA"/>
</dbReference>
<organism evidence="2 3">
    <name type="scientific">Pichia sorbitophila (strain ATCC MYA-4447 / BCRC 22081 / CBS 7064 / NBRC 10061 / NRRL Y-12695)</name>
    <name type="common">Hybrid yeast</name>
    <dbReference type="NCBI Taxonomy" id="559304"/>
    <lineage>
        <taxon>Eukaryota</taxon>
        <taxon>Fungi</taxon>
        <taxon>Dikarya</taxon>
        <taxon>Ascomycota</taxon>
        <taxon>Saccharomycotina</taxon>
        <taxon>Pichiomycetes</taxon>
        <taxon>Debaryomycetaceae</taxon>
        <taxon>Millerozyma</taxon>
    </lineage>
</organism>
<accession>G8Y682</accession>
<dbReference type="STRING" id="559304.G8Y682"/>
<name>G8Y682_PICSO</name>
<evidence type="ECO:0000313" key="1">
    <source>
        <dbReference type="EMBL" id="CCE84112.1"/>
    </source>
</evidence>
<dbReference type="eggNOG" id="ENOG502S7CF">
    <property type="taxonomic scope" value="Eukaryota"/>
</dbReference>
<dbReference type="EMBL" id="FO082049">
    <property type="protein sequence ID" value="CCE84112.1"/>
    <property type="molecule type" value="Genomic_DNA"/>
</dbReference>
<reference evidence="3" key="2">
    <citation type="journal article" date="2012" name="G3 (Bethesda)">
        <title>Pichia sorbitophila, an interspecies yeast hybrid reveals early steps of genome resolution following polyploidization.</title>
        <authorList>
            <person name="Leh Louis V."/>
            <person name="Despons L."/>
            <person name="Friedrich A."/>
            <person name="Martin T."/>
            <person name="Durrens P."/>
            <person name="Casaregola S."/>
            <person name="Neuveglise C."/>
            <person name="Fairhead C."/>
            <person name="Marck C."/>
            <person name="Cruz J.A."/>
            <person name="Straub M.L."/>
            <person name="Kugler V."/>
            <person name="Sacerdot C."/>
            <person name="Uzunov Z."/>
            <person name="Thierry A."/>
            <person name="Weiss S."/>
            <person name="Bleykasten C."/>
            <person name="De Montigny J."/>
            <person name="Jacques N."/>
            <person name="Jung P."/>
            <person name="Lemaire M."/>
            <person name="Mallet S."/>
            <person name="Morel G."/>
            <person name="Richard G.F."/>
            <person name="Sarkar A."/>
            <person name="Savel G."/>
            <person name="Schacherer J."/>
            <person name="Seret M.L."/>
            <person name="Talla E."/>
            <person name="Samson G."/>
            <person name="Jubin C."/>
            <person name="Poulain J."/>
            <person name="Vacherie B."/>
            <person name="Barbe V."/>
            <person name="Pelletier E."/>
            <person name="Sherman D.J."/>
            <person name="Westhof E."/>
            <person name="Weissenbach J."/>
            <person name="Baret P.V."/>
            <person name="Wincker P."/>
            <person name="Gaillardin C."/>
            <person name="Dujon B."/>
            <person name="Souciet J.L."/>
        </authorList>
    </citation>
    <scope>NUCLEOTIDE SEQUENCE [LARGE SCALE GENOMIC DNA]</scope>
    <source>
        <strain evidence="3">ATCC MYA-4447 / BCRC 22081 / CBS 7064 / NBRC 10061 / NRRL Y-12695</strain>
    </source>
</reference>
<dbReference type="Gene3D" id="3.90.1140.10">
    <property type="entry name" value="Cyclic phosphodiesterase"/>
    <property type="match status" value="1"/>
</dbReference>
<dbReference type="OrthoDB" id="2967263at2759"/>
<dbReference type="SUPFAM" id="SSF55144">
    <property type="entry name" value="LigT-like"/>
    <property type="match status" value="1"/>
</dbReference>
<gene>
    <name evidence="2" type="primary">Piso0_004715</name>
    <name evidence="1" type="ORF">GNLVRS01_PISO0K22978g</name>
    <name evidence="2" type="ORF">GNLVRS01_PISO0L22979g</name>
</gene>
<dbReference type="InterPro" id="IPR009097">
    <property type="entry name" value="Cyclic_Pdiesterase"/>
</dbReference>
<proteinExistence type="predicted"/>
<protein>
    <submittedName>
        <fullName evidence="2">Piso0_004715 protein</fullName>
    </submittedName>
</protein>
<dbReference type="AlphaFoldDB" id="G8Y682"/>